<name>A0ABD4KBX3_9ENTR</name>
<dbReference type="EMBL" id="JADIXP010000010">
    <property type="protein sequence ID" value="MBF4179431.1"/>
    <property type="molecule type" value="Genomic_DNA"/>
</dbReference>
<dbReference type="InterPro" id="IPR036937">
    <property type="entry name" value="Adhesion_dom_fimbrial_sf"/>
</dbReference>
<dbReference type="AlphaFoldDB" id="A0ABD4KBX3"/>
<dbReference type="InterPro" id="IPR050263">
    <property type="entry name" value="Bact_Fimbrial_Adh_Pro"/>
</dbReference>
<evidence type="ECO:0000259" key="5">
    <source>
        <dbReference type="Pfam" id="PF00419"/>
    </source>
</evidence>
<dbReference type="PANTHER" id="PTHR33420:SF3">
    <property type="entry name" value="FIMBRIAL SUBUNIT ELFA"/>
    <property type="match status" value="1"/>
</dbReference>
<sequence>MNSQLAIRSAMTSPGRVLNILLLLLLVLPFTKAMAVECGFTDVFTENISIPVIGSGLSTVGEDVPVGAVIYKSNYLLKSRYTAYFCSMTNADLGELENNPVMNTYSRMDVTSTPSGAAIRSGDKDIFPTNIPGIGVVFTLTGSVTFASTFPAIWERDISLGLGTMTQGLNQLGVVYVELIKTGPITQGNQQVIGSSFPTFQVTSGSKYPFPGSNVFVNLSFTGTTIMHTRTCQLETSNINVNLGRHDVNEFTNPGASTEWKNFDIVLKDCPPFYGYGNYTYNENTGAQSGSNKDNVVSIGFRSVNGVVESNPLLAKIESGPNAATGVGIELSQQNISGSIPLDGSGGFDLLNLPKQDNASYLIPLKARYVQTDNTVTAGPANGAVVFTITYQ</sequence>
<feature type="domain" description="Fimbrial-type adhesion" evidence="5">
    <location>
        <begin position="220"/>
        <end position="392"/>
    </location>
</feature>
<comment type="similarity">
    <text evidence="2">Belongs to the fimbrial protein family.</text>
</comment>
<accession>A0ABD4KBX3</accession>
<dbReference type="Pfam" id="PF00419">
    <property type="entry name" value="Fimbrial"/>
    <property type="match status" value="1"/>
</dbReference>
<comment type="caution">
    <text evidence="6">The sequence shown here is derived from an EMBL/GenBank/DDBJ whole genome shotgun (WGS) entry which is preliminary data.</text>
</comment>
<reference evidence="6 7" key="1">
    <citation type="submission" date="2020-11" db="EMBL/GenBank/DDBJ databases">
        <title>Identification of Lelliottia nimipressuralis from Wound Infection by Whole Genome-Based Bacterial Identification.</title>
        <authorList>
            <person name="Navarathna D.H."/>
            <person name="Choi H."/>
            <person name="Jinadatha C."/>
            <person name="Chatterjee P."/>
            <person name="Hwang M."/>
        </authorList>
    </citation>
    <scope>NUCLEOTIDE SEQUENCE [LARGE SCALE GENOMIC DNA]</scope>
    <source>
        <strain evidence="6 7">DN2020</strain>
    </source>
</reference>
<keyword evidence="3" id="KW-0732">Signal</keyword>
<evidence type="ECO:0000256" key="1">
    <source>
        <dbReference type="ARBA" id="ARBA00004561"/>
    </source>
</evidence>
<dbReference type="SUPFAM" id="SSF49401">
    <property type="entry name" value="Bacterial adhesins"/>
    <property type="match status" value="1"/>
</dbReference>
<dbReference type="InterPro" id="IPR000259">
    <property type="entry name" value="Adhesion_dom_fimbrial"/>
</dbReference>
<evidence type="ECO:0000256" key="2">
    <source>
        <dbReference type="ARBA" id="ARBA00006671"/>
    </source>
</evidence>
<evidence type="ECO:0000313" key="6">
    <source>
        <dbReference type="EMBL" id="MBF4179431.1"/>
    </source>
</evidence>
<dbReference type="PANTHER" id="PTHR33420">
    <property type="entry name" value="FIMBRIAL SUBUNIT ELFA-RELATED"/>
    <property type="match status" value="1"/>
</dbReference>
<evidence type="ECO:0000313" key="7">
    <source>
        <dbReference type="Proteomes" id="UP000628560"/>
    </source>
</evidence>
<evidence type="ECO:0000256" key="3">
    <source>
        <dbReference type="ARBA" id="ARBA00022729"/>
    </source>
</evidence>
<protein>
    <submittedName>
        <fullName evidence="6">Type 1 fimbrial protein</fullName>
    </submittedName>
</protein>
<dbReference type="Gene3D" id="2.60.40.1090">
    <property type="entry name" value="Fimbrial-type adhesion domain"/>
    <property type="match status" value="1"/>
</dbReference>
<dbReference type="Gene3D" id="2.60.40.3310">
    <property type="match status" value="1"/>
</dbReference>
<dbReference type="Proteomes" id="UP000628560">
    <property type="component" value="Unassembled WGS sequence"/>
</dbReference>
<evidence type="ECO:0000256" key="4">
    <source>
        <dbReference type="ARBA" id="ARBA00023263"/>
    </source>
</evidence>
<proteinExistence type="inferred from homology"/>
<organism evidence="6 7">
    <name type="scientific">Lelliottia nimipressuralis</name>
    <dbReference type="NCBI Taxonomy" id="69220"/>
    <lineage>
        <taxon>Bacteria</taxon>
        <taxon>Pseudomonadati</taxon>
        <taxon>Pseudomonadota</taxon>
        <taxon>Gammaproteobacteria</taxon>
        <taxon>Enterobacterales</taxon>
        <taxon>Enterobacteriaceae</taxon>
        <taxon>Lelliottia</taxon>
    </lineage>
</organism>
<gene>
    <name evidence="6" type="ORF">ISP11_16295</name>
</gene>
<dbReference type="InterPro" id="IPR008966">
    <property type="entry name" value="Adhesion_dom_sf"/>
</dbReference>
<keyword evidence="4" id="KW-0281">Fimbrium</keyword>
<dbReference type="GO" id="GO:0009289">
    <property type="term" value="C:pilus"/>
    <property type="evidence" value="ECO:0007669"/>
    <property type="project" value="UniProtKB-SubCell"/>
</dbReference>
<dbReference type="RefSeq" id="WP_194513863.1">
    <property type="nucleotide sequence ID" value="NZ_JADIXP010000010.1"/>
</dbReference>
<comment type="subcellular location">
    <subcellularLocation>
        <location evidence="1">Fimbrium</location>
    </subcellularLocation>
</comment>